<reference evidence="5" key="1">
    <citation type="journal article" date="2023" name="Mol. Biol. Evol.">
        <title>Third-Generation Sequencing Reveals the Adaptive Role of the Epigenome in Three Deep-Sea Polychaetes.</title>
        <authorList>
            <person name="Perez M."/>
            <person name="Aroh O."/>
            <person name="Sun Y."/>
            <person name="Lan Y."/>
            <person name="Juniper S.K."/>
            <person name="Young C.R."/>
            <person name="Angers B."/>
            <person name="Qian P.Y."/>
        </authorList>
    </citation>
    <scope>NUCLEOTIDE SEQUENCE</scope>
    <source>
        <strain evidence="5">P08H-3</strain>
    </source>
</reference>
<gene>
    <name evidence="5" type="ORF">LSH36_41g13071</name>
</gene>
<dbReference type="Gene3D" id="3.30.565.10">
    <property type="entry name" value="Histidine kinase-like ATPase, C-terminal domain"/>
    <property type="match status" value="1"/>
</dbReference>
<sequence>MSGLWPGKRIVFMFNQELVSIPIDVSVPECPASKPNVLLDALFGLLAKQTLVYVMEWESEWKNNAIRYVLREIELFMCHVFIRELISNASDSLEKLRYLQLTGTEQKEKDTPLEIHIGVDDEKKTFIIQDTGIGMNKEELVENLGTIAKSGTKSFLDNVTDGMNSVNKNIIGQFGVGFYSTFMVAEKVEVYSQSYRKSEPAYKWVSDGLGSYEITEAEGVERGTKVIVYLRGENYDFAKEETIKEVIKKYSNFVGVPIYVNGHRVNTLQALWMMETRDITDDMHEEFYRFLVNAYDRPRYHLHYKADAPINIRALFYVPEYKPTLFDMSRETDVAVTLYSRKVMILSKANHILPRWLRFIKEQVGDGRSEVSILPWCLPIFSFYVRWRPGMLCHLLEICFQRILSSEPAPCSTAWPFVAGDGDKIWSSFSSQSAVRGYFSSTSGEALIGRRAVYHALVIVIDKRPSVGDGLQFSADRQRRGQMLAHPWYSVLHQRYLSTRQFTRMPHWLMAHAGNCGRRGGRDEWQRFIGACWLIEWNEPRSDIGPDSNDNFHAPFYCNVICRVASCQFAAARSFLPNLQMLSSPKPTHISPRCKAARS</sequence>
<name>A0AAD9K6Z9_9ANNE</name>
<keyword evidence="4" id="KW-0143">Chaperone</keyword>
<dbReference type="Pfam" id="PF13589">
    <property type="entry name" value="HATPase_c_3"/>
    <property type="match status" value="1"/>
</dbReference>
<evidence type="ECO:0000313" key="6">
    <source>
        <dbReference type="Proteomes" id="UP001208570"/>
    </source>
</evidence>
<evidence type="ECO:0008006" key="7">
    <source>
        <dbReference type="Google" id="ProtNLM"/>
    </source>
</evidence>
<dbReference type="InterPro" id="IPR001404">
    <property type="entry name" value="Hsp90_fam"/>
</dbReference>
<dbReference type="Proteomes" id="UP001208570">
    <property type="component" value="Unassembled WGS sequence"/>
</dbReference>
<comment type="caution">
    <text evidence="5">The sequence shown here is derived from an EMBL/GenBank/DDBJ whole genome shotgun (WGS) entry which is preliminary data.</text>
</comment>
<dbReference type="GO" id="GO:0005524">
    <property type="term" value="F:ATP binding"/>
    <property type="evidence" value="ECO:0007669"/>
    <property type="project" value="UniProtKB-KW"/>
</dbReference>
<dbReference type="AlphaFoldDB" id="A0AAD9K6Z9"/>
<dbReference type="EMBL" id="JAODUP010000041">
    <property type="protein sequence ID" value="KAK2166173.1"/>
    <property type="molecule type" value="Genomic_DNA"/>
</dbReference>
<evidence type="ECO:0000313" key="5">
    <source>
        <dbReference type="EMBL" id="KAK2166173.1"/>
    </source>
</evidence>
<dbReference type="SUPFAM" id="SSF54211">
    <property type="entry name" value="Ribosomal protein S5 domain 2-like"/>
    <property type="match status" value="1"/>
</dbReference>
<accession>A0AAD9K6Z9</accession>
<protein>
    <recommendedName>
        <fullName evidence="7">Histidine kinase/HSP90-like ATPase domain-containing protein</fullName>
    </recommendedName>
</protein>
<keyword evidence="6" id="KW-1185">Reference proteome</keyword>
<evidence type="ECO:0000256" key="4">
    <source>
        <dbReference type="ARBA" id="ARBA00023186"/>
    </source>
</evidence>
<evidence type="ECO:0000256" key="1">
    <source>
        <dbReference type="ARBA" id="ARBA00008239"/>
    </source>
</evidence>
<dbReference type="CDD" id="cd16927">
    <property type="entry name" value="HATPase_Hsp90-like"/>
    <property type="match status" value="1"/>
</dbReference>
<dbReference type="PANTHER" id="PTHR11528">
    <property type="entry name" value="HEAT SHOCK PROTEIN 90 FAMILY MEMBER"/>
    <property type="match status" value="1"/>
</dbReference>
<dbReference type="SUPFAM" id="SSF55874">
    <property type="entry name" value="ATPase domain of HSP90 chaperone/DNA topoisomerase II/histidine kinase"/>
    <property type="match status" value="1"/>
</dbReference>
<dbReference type="InterPro" id="IPR036890">
    <property type="entry name" value="HATPase_C_sf"/>
</dbReference>
<organism evidence="5 6">
    <name type="scientific">Paralvinella palmiformis</name>
    <dbReference type="NCBI Taxonomy" id="53620"/>
    <lineage>
        <taxon>Eukaryota</taxon>
        <taxon>Metazoa</taxon>
        <taxon>Spiralia</taxon>
        <taxon>Lophotrochozoa</taxon>
        <taxon>Annelida</taxon>
        <taxon>Polychaeta</taxon>
        <taxon>Sedentaria</taxon>
        <taxon>Canalipalpata</taxon>
        <taxon>Terebellida</taxon>
        <taxon>Terebelliformia</taxon>
        <taxon>Alvinellidae</taxon>
        <taxon>Paralvinella</taxon>
    </lineage>
</organism>
<evidence type="ECO:0000256" key="3">
    <source>
        <dbReference type="ARBA" id="ARBA00022840"/>
    </source>
</evidence>
<dbReference type="GO" id="GO:0140662">
    <property type="term" value="F:ATP-dependent protein folding chaperone"/>
    <property type="evidence" value="ECO:0007669"/>
    <property type="project" value="InterPro"/>
</dbReference>
<proteinExistence type="inferred from homology"/>
<evidence type="ECO:0000256" key="2">
    <source>
        <dbReference type="ARBA" id="ARBA00022741"/>
    </source>
</evidence>
<dbReference type="PRINTS" id="PR00775">
    <property type="entry name" value="HEATSHOCK90"/>
</dbReference>
<dbReference type="Pfam" id="PF00183">
    <property type="entry name" value="HSP90"/>
    <property type="match status" value="1"/>
</dbReference>
<dbReference type="GO" id="GO:0016887">
    <property type="term" value="F:ATP hydrolysis activity"/>
    <property type="evidence" value="ECO:0007669"/>
    <property type="project" value="InterPro"/>
</dbReference>
<keyword evidence="2" id="KW-0547">Nucleotide-binding</keyword>
<dbReference type="InterPro" id="IPR020568">
    <property type="entry name" value="Ribosomal_Su5_D2-typ_SF"/>
</dbReference>
<dbReference type="InterPro" id="IPR020575">
    <property type="entry name" value="Hsp90_N"/>
</dbReference>
<dbReference type="GO" id="GO:0051082">
    <property type="term" value="F:unfolded protein binding"/>
    <property type="evidence" value="ECO:0007669"/>
    <property type="project" value="InterPro"/>
</dbReference>
<dbReference type="Gene3D" id="3.30.230.80">
    <property type="match status" value="1"/>
</dbReference>
<comment type="similarity">
    <text evidence="1">Belongs to the heat shock protein 90 family.</text>
</comment>
<keyword evidence="3" id="KW-0067">ATP-binding</keyword>